<sequence length="530" mass="60222">MSSMWSRLRKSFLLKLGLAIGVSLVCLLLLEAGLRLGGFGEQYEFVVSGSRPQDEGKVSLNSQYVAIHYFQHLPVNLSRLFTDRPWFEDTAFSRTKQSGVFRVFMVGASTTRGFPYTDRRISYSGLLQAMLRDVLPAQRVEVINAGYDALSSFGVLDLTSQLMDYEPDLIVVYSGHNEFIGHFGANSAINYGQNRKVIRLATFLFQSRTYLAMERMALWLRSRDRGDASRNSQVNLFRAMLSKERLGWDDATHEEAERNYKANLTELVRQARQRGIQVVLSTLVSNVRSFPPVRSVFSESLSAAARQRLTGLLQQGKAALEQKDYEQAVEYFEQVIAGDARQAEAHFGLGRAYDHLQQMEKARSHYLLAREYDRLHLRACLRLNEVVEQVGREAQVPVLNMVSQMEKIASDGMPGEDLFLEHVHPNINGHMVMADGMARFLAERELIAPASHWKWERLKPAREYILQTGFNQSQYLNAQYTIGRLYLDFPFYQCRKGISVLQKIGKAEEEQALINNCLSASGKESSIDVD</sequence>
<evidence type="ECO:0000313" key="3">
    <source>
        <dbReference type="Proteomes" id="UP001157733"/>
    </source>
</evidence>
<accession>A0ABM9HDQ2</accession>
<dbReference type="InterPro" id="IPR036514">
    <property type="entry name" value="SGNH_hydro_sf"/>
</dbReference>
<dbReference type="SUPFAM" id="SSF48452">
    <property type="entry name" value="TPR-like"/>
    <property type="match status" value="1"/>
</dbReference>
<dbReference type="Gene3D" id="1.25.40.10">
    <property type="entry name" value="Tetratricopeptide repeat domain"/>
    <property type="match status" value="1"/>
</dbReference>
<keyword evidence="1" id="KW-0802">TPR repeat</keyword>
<protein>
    <submittedName>
        <fullName evidence="2">TPR_REGION domain-containing protein</fullName>
    </submittedName>
</protein>
<dbReference type="InterPro" id="IPR019734">
    <property type="entry name" value="TPR_rpt"/>
</dbReference>
<dbReference type="EMBL" id="OX336137">
    <property type="protein sequence ID" value="CAI2718287.1"/>
    <property type="molecule type" value="Genomic_DNA"/>
</dbReference>
<dbReference type="SMART" id="SM00028">
    <property type="entry name" value="TPR"/>
    <property type="match status" value="2"/>
</dbReference>
<dbReference type="InterPro" id="IPR011990">
    <property type="entry name" value="TPR-like_helical_dom_sf"/>
</dbReference>
<evidence type="ECO:0000313" key="2">
    <source>
        <dbReference type="EMBL" id="CAI2718287.1"/>
    </source>
</evidence>
<dbReference type="PANTHER" id="PTHR30383">
    <property type="entry name" value="THIOESTERASE 1/PROTEASE 1/LYSOPHOSPHOLIPASE L1"/>
    <property type="match status" value="1"/>
</dbReference>
<dbReference type="PANTHER" id="PTHR30383:SF5">
    <property type="entry name" value="SGNH HYDROLASE-TYPE ESTERASE DOMAIN-CONTAINING PROTEIN"/>
    <property type="match status" value="1"/>
</dbReference>
<keyword evidence="3" id="KW-1185">Reference proteome</keyword>
<feature type="repeat" description="TPR" evidence="1">
    <location>
        <begin position="309"/>
        <end position="342"/>
    </location>
</feature>
<organism evidence="2 3">
    <name type="scientific">Nitrospina watsonii</name>
    <dbReference type="NCBI Taxonomy" id="1323948"/>
    <lineage>
        <taxon>Bacteria</taxon>
        <taxon>Pseudomonadati</taxon>
        <taxon>Nitrospinota/Tectimicrobiota group</taxon>
        <taxon>Nitrospinota</taxon>
        <taxon>Nitrospinia</taxon>
        <taxon>Nitrospinales</taxon>
        <taxon>Nitrospinaceae</taxon>
        <taxon>Nitrospina</taxon>
    </lineage>
</organism>
<proteinExistence type="predicted"/>
<evidence type="ECO:0000256" key="1">
    <source>
        <dbReference type="PROSITE-ProRule" id="PRU00339"/>
    </source>
</evidence>
<name>A0ABM9HDQ2_9BACT</name>
<dbReference type="InterPro" id="IPR051532">
    <property type="entry name" value="Ester_Hydrolysis_Enzymes"/>
</dbReference>
<dbReference type="Proteomes" id="UP001157733">
    <property type="component" value="Chromosome"/>
</dbReference>
<dbReference type="Pfam" id="PF13432">
    <property type="entry name" value="TPR_16"/>
    <property type="match status" value="1"/>
</dbReference>
<dbReference type="Gene3D" id="3.40.50.1110">
    <property type="entry name" value="SGNH hydrolase"/>
    <property type="match status" value="1"/>
</dbReference>
<reference evidence="2 3" key="1">
    <citation type="submission" date="2022-09" db="EMBL/GenBank/DDBJ databases">
        <authorList>
            <person name="Kop L."/>
        </authorList>
    </citation>
    <scope>NUCLEOTIDE SEQUENCE [LARGE SCALE GENOMIC DNA]</scope>
    <source>
        <strain evidence="2 3">347</strain>
    </source>
</reference>
<gene>
    <name evidence="2" type="ORF">NSPWAT_1428</name>
</gene>
<dbReference type="PROSITE" id="PS50005">
    <property type="entry name" value="TPR"/>
    <property type="match status" value="1"/>
</dbReference>
<dbReference type="SUPFAM" id="SSF52266">
    <property type="entry name" value="SGNH hydrolase"/>
    <property type="match status" value="1"/>
</dbReference>